<evidence type="ECO:0000259" key="8">
    <source>
        <dbReference type="PROSITE" id="PS51324"/>
    </source>
</evidence>
<keyword evidence="4 7" id="KW-0560">Oxidoreductase</keyword>
<reference evidence="9 10" key="1">
    <citation type="journal article" date="2014" name="Virology">
        <title>Genome of brown tide virus (AaV), the little giant of the Megaviridae, elucidates NCLDV genome expansion and host-virus coevolution.</title>
        <authorList>
            <person name="Moniruzzaman M."/>
            <person name="LeCleir G.R."/>
            <person name="Brown C.M."/>
            <person name="Gobler C.J."/>
            <person name="Bidle K.D."/>
            <person name="Wilson W.H."/>
            <person name="Wilhelm S.W."/>
        </authorList>
    </citation>
    <scope>NUCLEOTIDE SEQUENCE [LARGE SCALE GENOMIC DNA]</scope>
    <source>
        <strain evidence="9">BtV-01</strain>
    </source>
</reference>
<comment type="catalytic activity">
    <reaction evidence="6 7">
        <text>2 R'C(R)SH + O2 = R'C(R)S-S(R)CR' + H2O2</text>
        <dbReference type="Rhea" id="RHEA:17357"/>
        <dbReference type="ChEBI" id="CHEBI:15379"/>
        <dbReference type="ChEBI" id="CHEBI:16240"/>
        <dbReference type="ChEBI" id="CHEBI:16520"/>
        <dbReference type="ChEBI" id="CHEBI:17412"/>
        <dbReference type="EC" id="1.8.3.2"/>
    </reaction>
</comment>
<keyword evidence="2 7" id="KW-0285">Flavoprotein</keyword>
<evidence type="ECO:0000256" key="6">
    <source>
        <dbReference type="ARBA" id="ARBA00048864"/>
    </source>
</evidence>
<proteinExistence type="predicted"/>
<evidence type="ECO:0000256" key="7">
    <source>
        <dbReference type="RuleBase" id="RU371123"/>
    </source>
</evidence>
<dbReference type="PANTHER" id="PTHR12645:SF0">
    <property type="entry name" value="FAD-LINKED SULFHYDRYL OXIDASE ALR"/>
    <property type="match status" value="1"/>
</dbReference>
<accession>A0A076FGJ1</accession>
<gene>
    <name evidence="9" type="ORF">AaV_290</name>
</gene>
<name>A0A076FGJ1_9VIRU</name>
<dbReference type="Pfam" id="PF04777">
    <property type="entry name" value="Evr1_Alr"/>
    <property type="match status" value="1"/>
</dbReference>
<organism evidence="9 10">
    <name type="scientific">Aureococcus anophagefferens virus</name>
    <dbReference type="NCBI Taxonomy" id="1474867"/>
    <lineage>
        <taxon>Viruses</taxon>
        <taxon>Varidnaviria</taxon>
        <taxon>Bamfordvirae</taxon>
        <taxon>Nucleocytoviricota</taxon>
        <taxon>Megaviricetes</taxon>
        <taxon>Imitervirales</taxon>
        <taxon>Schizomimiviridae</taxon>
        <taxon>Kratosvirus</taxon>
        <taxon>Kratosvirus quantuckense</taxon>
    </lineage>
</organism>
<dbReference type="OrthoDB" id="14873at10239"/>
<dbReference type="GO" id="GO:0050660">
    <property type="term" value="F:flavin adenine dinucleotide binding"/>
    <property type="evidence" value="ECO:0007669"/>
    <property type="project" value="TreeGrafter"/>
</dbReference>
<dbReference type="GeneID" id="20041742"/>
<dbReference type="PANTHER" id="PTHR12645">
    <property type="entry name" value="ALR/ERV"/>
    <property type="match status" value="1"/>
</dbReference>
<evidence type="ECO:0000256" key="1">
    <source>
        <dbReference type="ARBA" id="ARBA00001974"/>
    </source>
</evidence>
<feature type="domain" description="ERV/ALR sulfhydryl oxidase" evidence="8">
    <location>
        <begin position="3"/>
        <end position="101"/>
    </location>
</feature>
<keyword evidence="3 7" id="KW-0274">FAD</keyword>
<keyword evidence="10" id="KW-1185">Reference proteome</keyword>
<dbReference type="InterPro" id="IPR017905">
    <property type="entry name" value="ERV/ALR_sulphydryl_oxidase"/>
</dbReference>
<dbReference type="InterPro" id="IPR039799">
    <property type="entry name" value="ALR/ERV"/>
</dbReference>
<dbReference type="InterPro" id="IPR036774">
    <property type="entry name" value="ERV/ALR_sulphydryl_oxid_sf"/>
</dbReference>
<sequence>MTIIKNPKVWGPPLWDLLHFLTFKYNSKEDREIYRKLFCKWVMIIIPCPPCQKHYKERIERIPINLSSREKLSRWLVNLHNDVNKELKKPRFSYEKALLRYRNNNKNKTRIKNSFVQYTNIMRNYINSNVDTQNANSNLTKMLMKHL</sequence>
<dbReference type="PROSITE" id="PS51324">
    <property type="entry name" value="ERV_ALR"/>
    <property type="match status" value="1"/>
</dbReference>
<dbReference type="Gene3D" id="1.20.120.310">
    <property type="entry name" value="ERV/ALR sulfhydryl oxidase domain"/>
    <property type="match status" value="1"/>
</dbReference>
<dbReference type="EC" id="1.8.3.2" evidence="7"/>
<evidence type="ECO:0000256" key="4">
    <source>
        <dbReference type="ARBA" id="ARBA00023002"/>
    </source>
</evidence>
<dbReference type="SUPFAM" id="SSF69000">
    <property type="entry name" value="FAD-dependent thiol oxidase"/>
    <property type="match status" value="1"/>
</dbReference>
<dbReference type="GO" id="GO:0016971">
    <property type="term" value="F:flavin-dependent sulfhydryl oxidase activity"/>
    <property type="evidence" value="ECO:0007669"/>
    <property type="project" value="InterPro"/>
</dbReference>
<dbReference type="Proteomes" id="UP000028667">
    <property type="component" value="Segment"/>
</dbReference>
<dbReference type="EMBL" id="KJ645900">
    <property type="protein sequence ID" value="AII17200.1"/>
    <property type="molecule type" value="Genomic_DNA"/>
</dbReference>
<evidence type="ECO:0000256" key="3">
    <source>
        <dbReference type="ARBA" id="ARBA00022827"/>
    </source>
</evidence>
<protein>
    <recommendedName>
        <fullName evidence="7">Sulfhydryl oxidase</fullName>
        <ecNumber evidence="7">1.8.3.2</ecNumber>
    </recommendedName>
</protein>
<comment type="cofactor">
    <cofactor evidence="1 7">
        <name>FAD</name>
        <dbReference type="ChEBI" id="CHEBI:57692"/>
    </cofactor>
</comment>
<evidence type="ECO:0000256" key="2">
    <source>
        <dbReference type="ARBA" id="ARBA00022630"/>
    </source>
</evidence>
<dbReference type="KEGG" id="vg:20041742"/>
<evidence type="ECO:0000313" key="10">
    <source>
        <dbReference type="Proteomes" id="UP000028667"/>
    </source>
</evidence>
<evidence type="ECO:0000256" key="5">
    <source>
        <dbReference type="ARBA" id="ARBA00023157"/>
    </source>
</evidence>
<evidence type="ECO:0000313" key="9">
    <source>
        <dbReference type="EMBL" id="AII17200.1"/>
    </source>
</evidence>
<keyword evidence="5" id="KW-1015">Disulfide bond</keyword>
<dbReference type="RefSeq" id="YP_009052364.1">
    <property type="nucleotide sequence ID" value="NC_024697.1"/>
</dbReference>